<dbReference type="InterPro" id="IPR011333">
    <property type="entry name" value="SKP1/BTB/POZ_sf"/>
</dbReference>
<proteinExistence type="predicted"/>
<dbReference type="PROSITE" id="PS50097">
    <property type="entry name" value="BTB"/>
    <property type="match status" value="1"/>
</dbReference>
<dbReference type="Gene3D" id="3.30.710.10">
    <property type="entry name" value="Potassium Channel Kv1.1, Chain A"/>
    <property type="match status" value="1"/>
</dbReference>
<feature type="region of interest" description="Disordered" evidence="1">
    <location>
        <begin position="197"/>
        <end position="221"/>
    </location>
</feature>
<protein>
    <recommendedName>
        <fullName evidence="2">BTB domain-containing protein</fullName>
    </recommendedName>
</protein>
<accession>A0A8H5BS92</accession>
<feature type="compositionally biased region" description="Polar residues" evidence="1">
    <location>
        <begin position="201"/>
        <end position="215"/>
    </location>
</feature>
<evidence type="ECO:0000313" key="3">
    <source>
        <dbReference type="EMBL" id="KAF5328607.1"/>
    </source>
</evidence>
<evidence type="ECO:0000313" key="4">
    <source>
        <dbReference type="Proteomes" id="UP000567179"/>
    </source>
</evidence>
<gene>
    <name evidence="3" type="ORF">D9619_011574</name>
</gene>
<organism evidence="3 4">
    <name type="scientific">Psilocybe cf. subviscida</name>
    <dbReference type="NCBI Taxonomy" id="2480587"/>
    <lineage>
        <taxon>Eukaryota</taxon>
        <taxon>Fungi</taxon>
        <taxon>Dikarya</taxon>
        <taxon>Basidiomycota</taxon>
        <taxon>Agaricomycotina</taxon>
        <taxon>Agaricomycetes</taxon>
        <taxon>Agaricomycetidae</taxon>
        <taxon>Agaricales</taxon>
        <taxon>Agaricineae</taxon>
        <taxon>Strophariaceae</taxon>
        <taxon>Psilocybe</taxon>
    </lineage>
</organism>
<feature type="domain" description="BTB" evidence="2">
    <location>
        <begin position="23"/>
        <end position="115"/>
    </location>
</feature>
<evidence type="ECO:0000256" key="1">
    <source>
        <dbReference type="SAM" id="MobiDB-lite"/>
    </source>
</evidence>
<dbReference type="OrthoDB" id="3249359at2759"/>
<name>A0A8H5BS92_9AGAR</name>
<dbReference type="Proteomes" id="UP000567179">
    <property type="component" value="Unassembled WGS sequence"/>
</dbReference>
<keyword evidence="4" id="KW-1185">Reference proteome</keyword>
<comment type="caution">
    <text evidence="3">The sequence shown here is derived from an EMBL/GenBank/DDBJ whole genome shotgun (WGS) entry which is preliminary data.</text>
</comment>
<dbReference type="EMBL" id="JAACJJ010000003">
    <property type="protein sequence ID" value="KAF5328607.1"/>
    <property type="molecule type" value="Genomic_DNA"/>
</dbReference>
<dbReference type="InterPro" id="IPR000210">
    <property type="entry name" value="BTB/POZ_dom"/>
</dbReference>
<evidence type="ECO:0000259" key="2">
    <source>
        <dbReference type="PROSITE" id="PS50097"/>
    </source>
</evidence>
<dbReference type="AlphaFoldDB" id="A0A8H5BS92"/>
<reference evidence="3 4" key="1">
    <citation type="journal article" date="2020" name="ISME J.">
        <title>Uncovering the hidden diversity of litter-decomposition mechanisms in mushroom-forming fungi.</title>
        <authorList>
            <person name="Floudas D."/>
            <person name="Bentzer J."/>
            <person name="Ahren D."/>
            <person name="Johansson T."/>
            <person name="Persson P."/>
            <person name="Tunlid A."/>
        </authorList>
    </citation>
    <scope>NUCLEOTIDE SEQUENCE [LARGE SCALE GENOMIC DNA]</scope>
    <source>
        <strain evidence="3 4">CBS 101986</strain>
    </source>
</reference>
<sequence>MTQTTNSSDTAATIQRHPIYWFEDGSLVLDVEEQSFKVHHSLVTRHSQYLSSLTKGLVAAQPNGASVKELLNGQSSKAAESELRRISIDPKRNIKPEDVDVLLQHLYHDKPLAKESQIAHIASILRVSGPTQLDFPELHGRARSLFESLFPSDPSAFTHDHPRHEALPVATALGLSSARKAILYSLVTMTEFTIAEEGSDPASSTPDTQKPSGDSTEPALSREDAVVCTELMTRLIEHFTPILFTPAATPHMECTDVFAETWMPLVIQPAIETDGVYKPLESLQRMKEIDWAKYGLCASCVVEKREEWEGEQRIVWDLMDTWLGHDTSS</sequence>